<dbReference type="InterPro" id="IPR003489">
    <property type="entry name" value="RHF/RaiA"/>
</dbReference>
<dbReference type="STRING" id="497964.CfE428DRAFT_6675"/>
<dbReference type="Proteomes" id="UP000005824">
    <property type="component" value="Unassembled WGS sequence"/>
</dbReference>
<dbReference type="AlphaFoldDB" id="B4DCN4"/>
<keyword evidence="3" id="KW-1185">Reference proteome</keyword>
<dbReference type="InParanoid" id="B4DCN4"/>
<feature type="compositionally biased region" description="Basic residues" evidence="1">
    <location>
        <begin position="75"/>
        <end position="86"/>
    </location>
</feature>
<feature type="compositionally biased region" description="Polar residues" evidence="1">
    <location>
        <begin position="95"/>
        <end position="106"/>
    </location>
</feature>
<proteinExistence type="predicted"/>
<feature type="region of interest" description="Disordered" evidence="1">
    <location>
        <begin position="75"/>
        <end position="106"/>
    </location>
</feature>
<name>B4DCN4_9BACT</name>
<dbReference type="InterPro" id="IPR036567">
    <property type="entry name" value="RHF-like"/>
</dbReference>
<dbReference type="Gene3D" id="3.30.160.100">
    <property type="entry name" value="Ribosome hibernation promotion factor-like"/>
    <property type="match status" value="1"/>
</dbReference>
<comment type="caution">
    <text evidence="2">The sequence shown here is derived from an EMBL/GenBank/DDBJ whole genome shotgun (WGS) entry which is preliminary data.</text>
</comment>
<dbReference type="SUPFAM" id="SSF69754">
    <property type="entry name" value="Ribosome binding protein Y (YfiA homologue)"/>
    <property type="match status" value="1"/>
</dbReference>
<sequence length="106" mass="11748">MDSTVKKQMLALSPLRQIDEANVQIAREPHASPPFRVRVHLVTPGPDISAEARDHTFAAALGKVIKRVTEEIRNRAAKRQARRRSGAQRLLPQHQAANHGSNVSFA</sequence>
<dbReference type="Pfam" id="PF02482">
    <property type="entry name" value="Ribosomal_S30AE"/>
    <property type="match status" value="1"/>
</dbReference>
<evidence type="ECO:0008006" key="4">
    <source>
        <dbReference type="Google" id="ProtNLM"/>
    </source>
</evidence>
<dbReference type="EMBL" id="ABVL01000055">
    <property type="protein sequence ID" value="EDY15799.1"/>
    <property type="molecule type" value="Genomic_DNA"/>
</dbReference>
<evidence type="ECO:0000256" key="1">
    <source>
        <dbReference type="SAM" id="MobiDB-lite"/>
    </source>
</evidence>
<gene>
    <name evidence="2" type="ORF">CfE428DRAFT_6675</name>
</gene>
<organism evidence="2 3">
    <name type="scientific">Chthoniobacter flavus Ellin428</name>
    <dbReference type="NCBI Taxonomy" id="497964"/>
    <lineage>
        <taxon>Bacteria</taxon>
        <taxon>Pseudomonadati</taxon>
        <taxon>Verrucomicrobiota</taxon>
        <taxon>Spartobacteria</taxon>
        <taxon>Chthoniobacterales</taxon>
        <taxon>Chthoniobacteraceae</taxon>
        <taxon>Chthoniobacter</taxon>
    </lineage>
</organism>
<protein>
    <recommendedName>
        <fullName evidence="4">Sigma 54 modulation protein/ribosomal protein S30EA</fullName>
    </recommendedName>
</protein>
<accession>B4DCN4</accession>
<evidence type="ECO:0000313" key="3">
    <source>
        <dbReference type="Proteomes" id="UP000005824"/>
    </source>
</evidence>
<dbReference type="eggNOG" id="COG1544">
    <property type="taxonomic scope" value="Bacteria"/>
</dbReference>
<evidence type="ECO:0000313" key="2">
    <source>
        <dbReference type="EMBL" id="EDY15799.1"/>
    </source>
</evidence>
<reference evidence="2 3" key="1">
    <citation type="journal article" date="2011" name="J. Bacteriol.">
        <title>Genome sequence of Chthoniobacter flavus Ellin428, an aerobic heterotrophic soil bacterium.</title>
        <authorList>
            <person name="Kant R."/>
            <person name="van Passel M.W."/>
            <person name="Palva A."/>
            <person name="Lucas S."/>
            <person name="Lapidus A."/>
            <person name="Glavina Del Rio T."/>
            <person name="Dalin E."/>
            <person name="Tice H."/>
            <person name="Bruce D."/>
            <person name="Goodwin L."/>
            <person name="Pitluck S."/>
            <person name="Larimer F.W."/>
            <person name="Land M.L."/>
            <person name="Hauser L."/>
            <person name="Sangwan P."/>
            <person name="de Vos W.M."/>
            <person name="Janssen P.H."/>
            <person name="Smidt H."/>
        </authorList>
    </citation>
    <scope>NUCLEOTIDE SEQUENCE [LARGE SCALE GENOMIC DNA]</scope>
    <source>
        <strain evidence="2 3">Ellin428</strain>
    </source>
</reference>